<evidence type="ECO:0000256" key="7">
    <source>
        <dbReference type="SAM" id="MobiDB-lite"/>
    </source>
</evidence>
<dbReference type="InterPro" id="IPR007696">
    <property type="entry name" value="DNA_mismatch_repair_MutS_core"/>
</dbReference>
<evidence type="ECO:0000256" key="4">
    <source>
        <dbReference type="ARBA" id="ARBA00022840"/>
    </source>
</evidence>
<dbReference type="FunFam" id="3.40.50.300:FF:001335">
    <property type="entry name" value="DNA mismatch repair protein"/>
    <property type="match status" value="1"/>
</dbReference>
<evidence type="ECO:0000256" key="5">
    <source>
        <dbReference type="ARBA" id="ARBA00023125"/>
    </source>
</evidence>
<dbReference type="Gene3D" id="3.40.1170.10">
    <property type="entry name" value="DNA repair protein MutS, domain I"/>
    <property type="match status" value="1"/>
</dbReference>
<keyword evidence="4 6" id="KW-0067">ATP-binding</keyword>
<dbReference type="InterPro" id="IPR016151">
    <property type="entry name" value="DNA_mismatch_repair_MutS_N"/>
</dbReference>
<feature type="domain" description="DNA mismatch repair proteins mutS family" evidence="8">
    <location>
        <begin position="923"/>
        <end position="939"/>
    </location>
</feature>
<dbReference type="CDD" id="cd03286">
    <property type="entry name" value="ABC_MSH6_euk"/>
    <property type="match status" value="1"/>
</dbReference>
<dbReference type="PANTHER" id="PTHR11361">
    <property type="entry name" value="DNA MISMATCH REPAIR PROTEIN MUTS FAMILY MEMBER"/>
    <property type="match status" value="1"/>
</dbReference>
<dbReference type="Gramene" id="KGN60624">
    <property type="protein sequence ID" value="KGN60624"/>
    <property type="gene ID" value="Csa_2G004730"/>
</dbReference>
<dbReference type="Pfam" id="PF05188">
    <property type="entry name" value="MutS_II"/>
    <property type="match status" value="1"/>
</dbReference>
<dbReference type="Proteomes" id="UP000029981">
    <property type="component" value="Chromosome 2"/>
</dbReference>
<evidence type="ECO:0000256" key="3">
    <source>
        <dbReference type="ARBA" id="ARBA00022763"/>
    </source>
</evidence>
<proteinExistence type="inferred from homology"/>
<reference evidence="9 10" key="3">
    <citation type="journal article" date="2010" name="BMC Genomics">
        <title>Transcriptome sequencing and comparative analysis of cucumber flowers with different sex types.</title>
        <authorList>
            <person name="Guo S."/>
            <person name="Zheng Y."/>
            <person name="Joung J.G."/>
            <person name="Liu S."/>
            <person name="Zhang Z."/>
            <person name="Crasta O.R."/>
            <person name="Sobral B.W."/>
            <person name="Xu Y."/>
            <person name="Huang S."/>
            <person name="Fei Z."/>
        </authorList>
    </citation>
    <scope>NUCLEOTIDE SEQUENCE [LARGE SCALE GENOMIC DNA]</scope>
    <source>
        <strain evidence="10">cv. 9930</strain>
    </source>
</reference>
<dbReference type="SUPFAM" id="SSF48334">
    <property type="entry name" value="DNA repair protein MutS, domain III"/>
    <property type="match status" value="1"/>
</dbReference>
<keyword evidence="6" id="KW-0234">DNA repair</keyword>
<dbReference type="Gene3D" id="3.40.50.300">
    <property type="entry name" value="P-loop containing nucleotide triphosphate hydrolases"/>
    <property type="match status" value="1"/>
</dbReference>
<dbReference type="eggNOG" id="KOG0217">
    <property type="taxonomic scope" value="Eukaryota"/>
</dbReference>
<dbReference type="SUPFAM" id="SSF52540">
    <property type="entry name" value="P-loop containing nucleoside triphosphate hydrolases"/>
    <property type="match status" value="1"/>
</dbReference>
<accession>A0A0A0LHY3</accession>
<dbReference type="Pfam" id="PF01624">
    <property type="entry name" value="MutS_I"/>
    <property type="match status" value="1"/>
</dbReference>
<evidence type="ECO:0000259" key="8">
    <source>
        <dbReference type="PROSITE" id="PS00486"/>
    </source>
</evidence>
<dbReference type="FunFam" id="3.40.1170.10:FF:000002">
    <property type="entry name" value="DNA mismatch repair protein"/>
    <property type="match status" value="1"/>
</dbReference>
<dbReference type="GO" id="GO:0006298">
    <property type="term" value="P:mismatch repair"/>
    <property type="evidence" value="ECO:0000318"/>
    <property type="project" value="GO_Central"/>
</dbReference>
<dbReference type="PIRSF" id="PIRSF037677">
    <property type="entry name" value="DNA_mis_repair_Msh6"/>
    <property type="match status" value="1"/>
</dbReference>
<keyword evidence="10" id="KW-1185">Reference proteome</keyword>
<comment type="similarity">
    <text evidence="1 6">Belongs to the DNA mismatch repair MutS family.</text>
</comment>
<dbReference type="InterPro" id="IPR036187">
    <property type="entry name" value="DNA_mismatch_repair_MutS_sf"/>
</dbReference>
<dbReference type="InterPro" id="IPR036678">
    <property type="entry name" value="MutS_con_dom_sf"/>
</dbReference>
<reference evidence="9 10" key="2">
    <citation type="journal article" date="2009" name="PLoS ONE">
        <title>An integrated genetic and cytogenetic map of the cucumber genome.</title>
        <authorList>
            <person name="Ren Y."/>
            <person name="Zhang Z."/>
            <person name="Liu J."/>
            <person name="Staub J.E."/>
            <person name="Han Y."/>
            <person name="Cheng Z."/>
            <person name="Li X."/>
            <person name="Lu J."/>
            <person name="Miao H."/>
            <person name="Kang H."/>
            <person name="Xie B."/>
            <person name="Gu X."/>
            <person name="Wang X."/>
            <person name="Du Y."/>
            <person name="Jin W."/>
            <person name="Huang S."/>
        </authorList>
    </citation>
    <scope>NUCLEOTIDE SEQUENCE [LARGE SCALE GENOMIC DNA]</scope>
    <source>
        <strain evidence="10">cv. 9930</strain>
    </source>
</reference>
<dbReference type="GO" id="GO:0005524">
    <property type="term" value="F:ATP binding"/>
    <property type="evidence" value="ECO:0007669"/>
    <property type="project" value="UniProtKB-UniRule"/>
</dbReference>
<dbReference type="GO" id="GO:0030983">
    <property type="term" value="F:mismatched DNA binding"/>
    <property type="evidence" value="ECO:0000318"/>
    <property type="project" value="GO_Central"/>
</dbReference>
<dbReference type="OMA" id="EWSEVIH"/>
<dbReference type="EMBL" id="CM002923">
    <property type="protein sequence ID" value="KGN60624.1"/>
    <property type="molecule type" value="Genomic_DNA"/>
</dbReference>
<dbReference type="GO" id="GO:0005634">
    <property type="term" value="C:nucleus"/>
    <property type="evidence" value="ECO:0000318"/>
    <property type="project" value="GO_Central"/>
</dbReference>
<dbReference type="SUPFAM" id="SSF53150">
    <property type="entry name" value="DNA repair protein MutS, domain II"/>
    <property type="match status" value="1"/>
</dbReference>
<feature type="compositionally biased region" description="Basic and acidic residues" evidence="7">
    <location>
        <begin position="100"/>
        <end position="110"/>
    </location>
</feature>
<reference evidence="9 10" key="1">
    <citation type="journal article" date="2009" name="Nat. Genet.">
        <title>The genome of the cucumber, Cucumis sativus L.</title>
        <authorList>
            <person name="Huang S."/>
            <person name="Li R."/>
            <person name="Zhang Z."/>
            <person name="Li L."/>
            <person name="Gu X."/>
            <person name="Fan W."/>
            <person name="Lucas W.J."/>
            <person name="Wang X."/>
            <person name="Xie B."/>
            <person name="Ni P."/>
            <person name="Ren Y."/>
            <person name="Zhu H."/>
            <person name="Li J."/>
            <person name="Lin K."/>
            <person name="Jin W."/>
            <person name="Fei Z."/>
            <person name="Li G."/>
            <person name="Staub J."/>
            <person name="Kilian A."/>
            <person name="van der Vossen E.A."/>
            <person name="Wu Y."/>
            <person name="Guo J."/>
            <person name="He J."/>
            <person name="Jia Z."/>
            <person name="Ren Y."/>
            <person name="Tian G."/>
            <person name="Lu Y."/>
            <person name="Ruan J."/>
            <person name="Qian W."/>
            <person name="Wang M."/>
            <person name="Huang Q."/>
            <person name="Li B."/>
            <person name="Xuan Z."/>
            <person name="Cao J."/>
            <person name="Asan"/>
            <person name="Wu Z."/>
            <person name="Zhang J."/>
            <person name="Cai Q."/>
            <person name="Bai Y."/>
            <person name="Zhao B."/>
            <person name="Han Y."/>
            <person name="Li Y."/>
            <person name="Li X."/>
            <person name="Wang S."/>
            <person name="Shi Q."/>
            <person name="Liu S."/>
            <person name="Cho W.K."/>
            <person name="Kim J.Y."/>
            <person name="Xu Y."/>
            <person name="Heller-Uszynska K."/>
            <person name="Miao H."/>
            <person name="Cheng Z."/>
            <person name="Zhang S."/>
            <person name="Wu J."/>
            <person name="Yang Y."/>
            <person name="Kang H."/>
            <person name="Li M."/>
            <person name="Liang H."/>
            <person name="Ren X."/>
            <person name="Shi Z."/>
            <person name="Wen M."/>
            <person name="Jian M."/>
            <person name="Yang H."/>
            <person name="Zhang G."/>
            <person name="Yang Z."/>
            <person name="Chen R."/>
            <person name="Liu S."/>
            <person name="Li J."/>
            <person name="Ma L."/>
            <person name="Liu H."/>
            <person name="Zhou Y."/>
            <person name="Zhao J."/>
            <person name="Fang X."/>
            <person name="Li G."/>
            <person name="Fang L."/>
            <person name="Li Y."/>
            <person name="Liu D."/>
            <person name="Zheng H."/>
            <person name="Zhang Y."/>
            <person name="Qin N."/>
            <person name="Li Z."/>
            <person name="Yang G."/>
            <person name="Yang S."/>
            <person name="Bolund L."/>
            <person name="Kristiansen K."/>
            <person name="Zheng H."/>
            <person name="Li S."/>
            <person name="Zhang X."/>
            <person name="Yang H."/>
            <person name="Wang J."/>
            <person name="Sun R."/>
            <person name="Zhang B."/>
            <person name="Jiang S."/>
            <person name="Wang J."/>
            <person name="Du Y."/>
            <person name="Li S."/>
        </authorList>
    </citation>
    <scope>NUCLEOTIDE SEQUENCE [LARGE SCALE GENOMIC DNA]</scope>
    <source>
        <strain evidence="10">cv. 9930</strain>
    </source>
</reference>
<dbReference type="SMART" id="SM00533">
    <property type="entry name" value="MUTSd"/>
    <property type="match status" value="1"/>
</dbReference>
<dbReference type="InterPro" id="IPR027417">
    <property type="entry name" value="P-loop_NTPase"/>
</dbReference>
<dbReference type="OrthoDB" id="10252754at2759"/>
<evidence type="ECO:0000256" key="1">
    <source>
        <dbReference type="ARBA" id="ARBA00006271"/>
    </source>
</evidence>
<dbReference type="InterPro" id="IPR045076">
    <property type="entry name" value="MutS"/>
</dbReference>
<keyword evidence="3 6" id="KW-0227">DNA damage</keyword>
<dbReference type="Gene3D" id="3.30.420.110">
    <property type="entry name" value="MutS, connector domain"/>
    <property type="match status" value="1"/>
</dbReference>
<evidence type="ECO:0000256" key="6">
    <source>
        <dbReference type="PIRNR" id="PIRNR037677"/>
    </source>
</evidence>
<dbReference type="PANTHER" id="PTHR11361:SF148">
    <property type="entry name" value="DNA MISMATCH REPAIR PROTEIN MSH6"/>
    <property type="match status" value="1"/>
</dbReference>
<dbReference type="STRING" id="3659.A0A0A0LHY3"/>
<dbReference type="KEGG" id="csv:101210755"/>
<dbReference type="SUPFAM" id="SSF55271">
    <property type="entry name" value="DNA repair protein MutS, domain I"/>
    <property type="match status" value="1"/>
</dbReference>
<evidence type="ECO:0000313" key="9">
    <source>
        <dbReference type="EMBL" id="KGN60624.1"/>
    </source>
</evidence>
<keyword evidence="5 6" id="KW-0238">DNA-binding</keyword>
<dbReference type="SMART" id="SM00534">
    <property type="entry name" value="MUTSac"/>
    <property type="match status" value="1"/>
</dbReference>
<dbReference type="InterPro" id="IPR000432">
    <property type="entry name" value="DNA_mismatch_repair_MutS_C"/>
</dbReference>
<dbReference type="Gene3D" id="1.10.1420.10">
    <property type="match status" value="1"/>
</dbReference>
<organism evidence="9 10">
    <name type="scientific">Cucumis sativus</name>
    <name type="common">Cucumber</name>
    <dbReference type="NCBI Taxonomy" id="3659"/>
    <lineage>
        <taxon>Eukaryota</taxon>
        <taxon>Viridiplantae</taxon>
        <taxon>Streptophyta</taxon>
        <taxon>Embryophyta</taxon>
        <taxon>Tracheophyta</taxon>
        <taxon>Spermatophyta</taxon>
        <taxon>Magnoliopsida</taxon>
        <taxon>eudicotyledons</taxon>
        <taxon>Gunneridae</taxon>
        <taxon>Pentapetalae</taxon>
        <taxon>rosids</taxon>
        <taxon>fabids</taxon>
        <taxon>Cucurbitales</taxon>
        <taxon>Cucurbitaceae</taxon>
        <taxon>Benincaseae</taxon>
        <taxon>Cucumis</taxon>
    </lineage>
</organism>
<dbReference type="InterPro" id="IPR007860">
    <property type="entry name" value="DNA_mmatch_repair_MutS_con_dom"/>
</dbReference>
<comment type="function">
    <text evidence="6">Component of the post-replicative DNA mismatch repair system (MMR).</text>
</comment>
<evidence type="ECO:0000313" key="10">
    <source>
        <dbReference type="Proteomes" id="UP000029981"/>
    </source>
</evidence>
<evidence type="ECO:0000256" key="2">
    <source>
        <dbReference type="ARBA" id="ARBA00022741"/>
    </source>
</evidence>
<dbReference type="GO" id="GO:0032301">
    <property type="term" value="C:MutSalpha complex"/>
    <property type="evidence" value="ECO:0000318"/>
    <property type="project" value="GO_Central"/>
</dbReference>
<sequence>MQRQKSLLSFFQKSPSDNRSSDGCASSVGQRLTRFQTKPSAAGLEQPAIQTTADSSLEIRGTDTPPEKVPRQILPVIEKNRGSSLFSSIMHKFVRVDDKRKANERDEVQKDSSQNEVGKDSPQLPSISGKVNDPTEFSKLDVASRRHGKFDVANLNGHRGPVLNIESNEDIAGPETPGMRPSVSRLKRSQEVSLVNCSGDSLQDSTKRIKLLQDSINLNKIHNEISDATSKFEWLNPSQVRDANRRRPDHPLYDKKTLYIPPDVLKKMSASQKQYWNVKCQYMDILLFFKVGKFYELYEQDAEIGHKELDWKMTLSGVGKCRQVGVPESGIDEAVQKLVARGYKVGRVEQLESAEQTKSRGANSVIPRKLVQVTTPSTKADGDIGPDAVHLLAIKEESCGLDNNSISYGFAFVDCAALKFWTGSIKDDASCAALGALLMQVSPKEIIYEARGLSKETHKVLKKYSPTGSTALELTSGSPVTNFLEASEVKLLVQSKAYFKGSLNLWNHESTVHDDIALCALGGLINHMSRLMLDDVLRNGDLLPYQVYRGCLRMDGQTMVNLEIFRNNDDGGLSGTLYKYLDNCVTSSGKRLLRLWICHPLKDVEEINNRLNVVEELMAQSDIMVLLGTTYLRKLPDLERLLGQIKATVQSSASLVLPLIRKKLQKRRVKLFGSLVKGLRTGLDLLIQVQKEGLIISLPKVVKLPQLSGNGGLDQFLTQFEAAVDSEFPDYQNHDVTDSGAERLSILIELFVEKATEWSEVIHALNCVDVLRSFAIIAHSSRGSMSRPLILPQSNNSMLSPEKQGPVLKINGLWHPYALVESGETPVPNDMILGLDQDSYHPRTLLLTGPNMGGKSTLLRSTCLAVVLAQLGCYVPCETCTLSVVDTIFTRLGATDRIMTGESTFLVECSETASVLQHATQDSLVILDELGRGTSTFDGYAIAYAVFRHLIEKVNCRLLFATHYHPLTKEFASHPHVMLQHMACTFKDHELIFLYRLRSGACPESYGLKVATMAGIPGRVVEAASRASQMMKQTIKENFKSSEQRSEFSTLHEEWLKTLITVLEFKGNNLGENDAFDTLFCLWYELKRDRITARI</sequence>
<feature type="compositionally biased region" description="Polar residues" evidence="7">
    <location>
        <begin position="1"/>
        <end position="39"/>
    </location>
</feature>
<dbReference type="AlphaFoldDB" id="A0A0A0LHY3"/>
<dbReference type="Pfam" id="PF05192">
    <property type="entry name" value="MutS_III"/>
    <property type="match status" value="1"/>
</dbReference>
<dbReference type="GO" id="GO:0140664">
    <property type="term" value="F:ATP-dependent DNA damage sensor activity"/>
    <property type="evidence" value="ECO:0007669"/>
    <property type="project" value="InterPro"/>
</dbReference>
<name>A0A0A0LHY3_CUCSA</name>
<keyword evidence="2 6" id="KW-0547">Nucleotide-binding</keyword>
<dbReference type="InterPro" id="IPR017261">
    <property type="entry name" value="DNA_mismatch_repair_MutS/MSH"/>
</dbReference>
<gene>
    <name evidence="9" type="ORF">Csa_2G004730</name>
</gene>
<feature type="region of interest" description="Disordered" evidence="7">
    <location>
        <begin position="1"/>
        <end position="68"/>
    </location>
</feature>
<protein>
    <recommendedName>
        <fullName evidence="6">DNA mismatch repair protein</fullName>
    </recommendedName>
</protein>
<reference evidence="9 10" key="4">
    <citation type="journal article" date="2011" name="BMC Genomics">
        <title>RNA-Seq improves annotation of protein-coding genes in the cucumber genome.</title>
        <authorList>
            <person name="Li Z."/>
            <person name="Zhang Z."/>
            <person name="Yan P."/>
            <person name="Huang S."/>
            <person name="Fei Z."/>
            <person name="Lin K."/>
        </authorList>
    </citation>
    <scope>NUCLEOTIDE SEQUENCE [LARGE SCALE GENOMIC DNA]</scope>
    <source>
        <strain evidence="10">cv. 9930</strain>
    </source>
</reference>
<dbReference type="PROSITE" id="PS00486">
    <property type="entry name" value="DNA_MISMATCH_REPAIR_2"/>
    <property type="match status" value="1"/>
</dbReference>
<dbReference type="Pfam" id="PF00488">
    <property type="entry name" value="MutS_V"/>
    <property type="match status" value="1"/>
</dbReference>
<feature type="region of interest" description="Disordered" evidence="7">
    <location>
        <begin position="100"/>
        <end position="135"/>
    </location>
</feature>
<dbReference type="InterPro" id="IPR007695">
    <property type="entry name" value="DNA_mismatch_repair_MutS-lik_N"/>
</dbReference>